<feature type="compositionally biased region" description="Basic residues" evidence="1">
    <location>
        <begin position="274"/>
        <end position="284"/>
    </location>
</feature>
<dbReference type="EMBL" id="DF237441">
    <property type="protein sequence ID" value="GAQ89162.1"/>
    <property type="molecule type" value="Genomic_DNA"/>
</dbReference>
<dbReference type="Proteomes" id="UP000054558">
    <property type="component" value="Unassembled WGS sequence"/>
</dbReference>
<sequence length="362" mass="39590">MREKRNLLSAFNAEAEVASQKEMALAQGEEASEMEGAQTLAELSDTERAGLAADAQVPDLFKLVYIDPFAFIDENWGNEEAKQKKAKIRAYIAQHQGEDAATFAEKFNAGEFDDDEDMDIMSLKHWTAEELEEILHERAQQNDVLAEDGAEQPEVSGGDGTMKLGTGVDMFDPLAAIQPEPPLVVEKEDITLEPPTRAQMDELQAFIQGLAHQDITRGTEWGSGGRAEKKRSGVKGANLKATASGKGKAPESQNTQAGKETARRLGTDEDGKFSRRGARLGHKREKVEYDPGKADEKRWKTANQIEREARERATKDAKRAQKAELQRQTRMAAERGAREAAHGPQGGAETSKQGGKMGKGAA</sequence>
<feature type="compositionally biased region" description="Basic and acidic residues" evidence="1">
    <location>
        <begin position="285"/>
        <end position="341"/>
    </location>
</feature>
<feature type="region of interest" description="Disordered" evidence="1">
    <location>
        <begin position="217"/>
        <end position="362"/>
    </location>
</feature>
<evidence type="ECO:0000313" key="2">
    <source>
        <dbReference type="EMBL" id="GAQ89162.1"/>
    </source>
</evidence>
<gene>
    <name evidence="2" type="ORF">KFL_004920100</name>
</gene>
<organism evidence="2 3">
    <name type="scientific">Klebsormidium nitens</name>
    <name type="common">Green alga</name>
    <name type="synonym">Ulothrix nitens</name>
    <dbReference type="NCBI Taxonomy" id="105231"/>
    <lineage>
        <taxon>Eukaryota</taxon>
        <taxon>Viridiplantae</taxon>
        <taxon>Streptophyta</taxon>
        <taxon>Klebsormidiophyceae</taxon>
        <taxon>Klebsormidiales</taxon>
        <taxon>Klebsormidiaceae</taxon>
        <taxon>Klebsormidium</taxon>
    </lineage>
</organism>
<evidence type="ECO:0000256" key="1">
    <source>
        <dbReference type="SAM" id="MobiDB-lite"/>
    </source>
</evidence>
<evidence type="ECO:0000313" key="3">
    <source>
        <dbReference type="Proteomes" id="UP000054558"/>
    </source>
</evidence>
<name>A0A1Y1IGH8_KLENI</name>
<feature type="compositionally biased region" description="Basic and acidic residues" evidence="1">
    <location>
        <begin position="260"/>
        <end position="273"/>
    </location>
</feature>
<protein>
    <submittedName>
        <fullName evidence="2">Uncharacterized protein</fullName>
    </submittedName>
</protein>
<reference evidence="2 3" key="1">
    <citation type="journal article" date="2014" name="Nat. Commun.">
        <title>Klebsormidium flaccidum genome reveals primary factors for plant terrestrial adaptation.</title>
        <authorList>
            <person name="Hori K."/>
            <person name="Maruyama F."/>
            <person name="Fujisawa T."/>
            <person name="Togashi T."/>
            <person name="Yamamoto N."/>
            <person name="Seo M."/>
            <person name="Sato S."/>
            <person name="Yamada T."/>
            <person name="Mori H."/>
            <person name="Tajima N."/>
            <person name="Moriyama T."/>
            <person name="Ikeuchi M."/>
            <person name="Watanabe M."/>
            <person name="Wada H."/>
            <person name="Kobayashi K."/>
            <person name="Saito M."/>
            <person name="Masuda T."/>
            <person name="Sasaki-Sekimoto Y."/>
            <person name="Mashiguchi K."/>
            <person name="Awai K."/>
            <person name="Shimojima M."/>
            <person name="Masuda S."/>
            <person name="Iwai M."/>
            <person name="Nobusawa T."/>
            <person name="Narise T."/>
            <person name="Kondo S."/>
            <person name="Saito H."/>
            <person name="Sato R."/>
            <person name="Murakawa M."/>
            <person name="Ihara Y."/>
            <person name="Oshima-Yamada Y."/>
            <person name="Ohtaka K."/>
            <person name="Satoh M."/>
            <person name="Sonobe K."/>
            <person name="Ishii M."/>
            <person name="Ohtani R."/>
            <person name="Kanamori-Sato M."/>
            <person name="Honoki R."/>
            <person name="Miyazaki D."/>
            <person name="Mochizuki H."/>
            <person name="Umetsu J."/>
            <person name="Higashi K."/>
            <person name="Shibata D."/>
            <person name="Kamiya Y."/>
            <person name="Sato N."/>
            <person name="Nakamura Y."/>
            <person name="Tabata S."/>
            <person name="Ida S."/>
            <person name="Kurokawa K."/>
            <person name="Ohta H."/>
        </authorList>
    </citation>
    <scope>NUCLEOTIDE SEQUENCE [LARGE SCALE GENOMIC DNA]</scope>
    <source>
        <strain evidence="2 3">NIES-2285</strain>
    </source>
</reference>
<dbReference type="AlphaFoldDB" id="A0A1Y1IGH8"/>
<proteinExistence type="predicted"/>
<keyword evidence="3" id="KW-1185">Reference proteome</keyword>
<accession>A0A1Y1IGH8</accession>